<dbReference type="PROSITE" id="PS50222">
    <property type="entry name" value="EF_HAND_2"/>
    <property type="match status" value="1"/>
</dbReference>
<dbReference type="STRING" id="1754192.A0A1Y1XBE2"/>
<evidence type="ECO:0000256" key="5">
    <source>
        <dbReference type="ARBA" id="ARBA00023136"/>
    </source>
</evidence>
<keyword evidence="5 7" id="KW-0472">Membrane</keyword>
<comment type="subcellular location">
    <subcellularLocation>
        <location evidence="1">Membrane</location>
    </subcellularLocation>
</comment>
<accession>A0A1Y1XBE2</accession>
<dbReference type="EMBL" id="MCFG01000081">
    <property type="protein sequence ID" value="ORX83052.1"/>
    <property type="molecule type" value="Genomic_DNA"/>
</dbReference>
<evidence type="ECO:0000313" key="9">
    <source>
        <dbReference type="EMBL" id="ORX83052.1"/>
    </source>
</evidence>
<dbReference type="GO" id="GO:0005262">
    <property type="term" value="F:calcium channel activity"/>
    <property type="evidence" value="ECO:0007669"/>
    <property type="project" value="TreeGrafter"/>
</dbReference>
<keyword evidence="2 7" id="KW-0812">Transmembrane</keyword>
<evidence type="ECO:0000256" key="6">
    <source>
        <dbReference type="SAM" id="MobiDB-lite"/>
    </source>
</evidence>
<feature type="transmembrane region" description="Helical" evidence="7">
    <location>
        <begin position="497"/>
        <end position="515"/>
    </location>
</feature>
<dbReference type="AlphaFoldDB" id="A0A1Y1XBE2"/>
<feature type="transmembrane region" description="Helical" evidence="7">
    <location>
        <begin position="162"/>
        <end position="186"/>
    </location>
</feature>
<dbReference type="InterPro" id="IPR023408">
    <property type="entry name" value="MscS_beta-dom_sf"/>
</dbReference>
<sequence>MNPYKNVDDDDVELEEIKIKSPNSRNPSVQGVENTDTYSSLSETLMKKPQSPYTPTVTSVVNRKKTKKEGFNSMNELEDSDEEQDKRARLKRNMTQVLDQPFQNEQIMPTRVGVDDSQNYDDFDWFADDYINEEKDDEKSEDEDKDTSLTFRFSKIPKTIRYWLYLIIGDIIFTIPIVLLLYFNCLENNTNPMKWELKKGKCNSPDYIRNIINIFDYPISTWALWLIPTWSVFWILKICIHLIPSLVIRIVDFIFGYVPKKILNFADYIRFLQKYIVHAIASFLSYFFLNLFFETDKNKYIRFINSLLFAIFVGCAIWALEKIILQSFSISFHKSVYEDRIEEIDKAITVLEYLNESRHRAIKSDIGSPVSSKEGLNKKKIYSKVANIAKNVVIKGTTKTKSVLLRSSWDAKMLARNLYYHLGGTDRIGDELTVENFKEFFTTEKEAQDAFDLFDKDGNGDLSKAEIKSFVLGVYSDQKTLRKSMKDSNIALRKLDILFKFISIIIIVITTLTIFDYDLSGVYVALSSIWVGTMFAISGTITNLVKSLIFLFITHPFDVGDRIEIDGQAYLVKDFGLTNVTMKKPNGEEIYAPTSELTSKFINNIRRSAPLIQVFNITVNTKSTTAKQIEALQERLQQFVDKENRNFQGRCVVSATGISDELRLNLAILVQHKHNGQDALRVRHRNDLFVNELKNAINELNLQLPNPSLLIINIANDEGELVPYETRSLEQE</sequence>
<dbReference type="PANTHER" id="PTHR31323">
    <property type="entry name" value="MECHANOSENSITIVE ION CHANNEL PROTEIN MSY2"/>
    <property type="match status" value="1"/>
</dbReference>
<proteinExistence type="predicted"/>
<reference evidence="9 10" key="1">
    <citation type="submission" date="2016-08" db="EMBL/GenBank/DDBJ databases">
        <title>A Parts List for Fungal Cellulosomes Revealed by Comparative Genomics.</title>
        <authorList>
            <consortium name="DOE Joint Genome Institute"/>
            <person name="Haitjema C.H."/>
            <person name="Gilmore S.P."/>
            <person name="Henske J.K."/>
            <person name="Solomon K.V."/>
            <person name="De Groot R."/>
            <person name="Kuo A."/>
            <person name="Mondo S.J."/>
            <person name="Salamov A.A."/>
            <person name="Labutti K."/>
            <person name="Zhao Z."/>
            <person name="Chiniquy J."/>
            <person name="Barry K."/>
            <person name="Brewer H.M."/>
            <person name="Purvine S.O."/>
            <person name="Wright A.T."/>
            <person name="Boxma B."/>
            <person name="Van Alen T."/>
            <person name="Hackstein J.H."/>
            <person name="Baker S.E."/>
            <person name="Grigoriev I.V."/>
            <person name="O'Malley M.A."/>
        </authorList>
    </citation>
    <scope>NUCLEOTIDE SEQUENCE [LARGE SCALE GENOMIC DNA]</scope>
    <source>
        <strain evidence="9 10">S4</strain>
    </source>
</reference>
<dbReference type="Gene3D" id="2.30.30.60">
    <property type="match status" value="1"/>
</dbReference>
<keyword evidence="3" id="KW-0106">Calcium</keyword>
<feature type="transmembrane region" description="Helical" evidence="7">
    <location>
        <begin position="299"/>
        <end position="320"/>
    </location>
</feature>
<dbReference type="SMART" id="SM00054">
    <property type="entry name" value="EFh"/>
    <property type="match status" value="1"/>
</dbReference>
<dbReference type="PANTHER" id="PTHR31323:SF1">
    <property type="entry name" value="MECHANOSENSITIVE ION CHANNEL PROTEIN"/>
    <property type="match status" value="1"/>
</dbReference>
<gene>
    <name evidence="9" type="ORF">BCR32DRAFT_243674</name>
</gene>
<dbReference type="SUPFAM" id="SSF50182">
    <property type="entry name" value="Sm-like ribonucleoproteins"/>
    <property type="match status" value="1"/>
</dbReference>
<reference evidence="9 10" key="2">
    <citation type="submission" date="2016-08" db="EMBL/GenBank/DDBJ databases">
        <title>Pervasive Adenine N6-methylation of Active Genes in Fungi.</title>
        <authorList>
            <consortium name="DOE Joint Genome Institute"/>
            <person name="Mondo S.J."/>
            <person name="Dannebaum R.O."/>
            <person name="Kuo R.C."/>
            <person name="Labutti K."/>
            <person name="Haridas S."/>
            <person name="Kuo A."/>
            <person name="Salamov A."/>
            <person name="Ahrendt S.R."/>
            <person name="Lipzen A."/>
            <person name="Sullivan W."/>
            <person name="Andreopoulos W.B."/>
            <person name="Clum A."/>
            <person name="Lindquist E."/>
            <person name="Daum C."/>
            <person name="Ramamoorthy G.K."/>
            <person name="Gryganskyi A."/>
            <person name="Culley D."/>
            <person name="Magnuson J.K."/>
            <person name="James T.Y."/>
            <person name="O'Malley M.A."/>
            <person name="Stajich J.E."/>
            <person name="Spatafora J.W."/>
            <person name="Visel A."/>
            <person name="Grigoriev I.V."/>
        </authorList>
    </citation>
    <scope>NUCLEOTIDE SEQUENCE [LARGE SCALE GENOMIC DNA]</scope>
    <source>
        <strain evidence="9 10">S4</strain>
    </source>
</reference>
<evidence type="ECO:0000256" key="4">
    <source>
        <dbReference type="ARBA" id="ARBA00022989"/>
    </source>
</evidence>
<dbReference type="SUPFAM" id="SSF47473">
    <property type="entry name" value="EF-hand"/>
    <property type="match status" value="1"/>
</dbReference>
<feature type="domain" description="EF-hand" evidence="8">
    <location>
        <begin position="442"/>
        <end position="477"/>
    </location>
</feature>
<feature type="region of interest" description="Disordered" evidence="6">
    <location>
        <begin position="1"/>
        <end position="84"/>
    </location>
</feature>
<evidence type="ECO:0000256" key="2">
    <source>
        <dbReference type="ARBA" id="ARBA00022692"/>
    </source>
</evidence>
<dbReference type="GO" id="GO:0005509">
    <property type="term" value="F:calcium ion binding"/>
    <property type="evidence" value="ECO:0007669"/>
    <property type="project" value="InterPro"/>
</dbReference>
<name>A0A1Y1XBE2_9FUNG</name>
<feature type="compositionally biased region" description="Polar residues" evidence="6">
    <location>
        <begin position="51"/>
        <end position="61"/>
    </location>
</feature>
<keyword evidence="4 7" id="KW-1133">Transmembrane helix</keyword>
<feature type="transmembrane region" description="Helical" evidence="7">
    <location>
        <begin position="521"/>
        <end position="545"/>
    </location>
</feature>
<dbReference type="OrthoDB" id="544685at2759"/>
<dbReference type="PROSITE" id="PS00018">
    <property type="entry name" value="EF_HAND_1"/>
    <property type="match status" value="1"/>
</dbReference>
<dbReference type="Proteomes" id="UP000193944">
    <property type="component" value="Unassembled WGS sequence"/>
</dbReference>
<dbReference type="GO" id="GO:0016020">
    <property type="term" value="C:membrane"/>
    <property type="evidence" value="ECO:0007669"/>
    <property type="project" value="UniProtKB-SubCell"/>
</dbReference>
<evidence type="ECO:0000256" key="3">
    <source>
        <dbReference type="ARBA" id="ARBA00022837"/>
    </source>
</evidence>
<dbReference type="InterPro" id="IPR006685">
    <property type="entry name" value="MscS_channel_2nd"/>
</dbReference>
<evidence type="ECO:0000313" key="10">
    <source>
        <dbReference type="Proteomes" id="UP000193944"/>
    </source>
</evidence>
<dbReference type="InterPro" id="IPR058650">
    <property type="entry name" value="Msy1/2-like"/>
</dbReference>
<organism evidence="9 10">
    <name type="scientific">Anaeromyces robustus</name>
    <dbReference type="NCBI Taxonomy" id="1754192"/>
    <lineage>
        <taxon>Eukaryota</taxon>
        <taxon>Fungi</taxon>
        <taxon>Fungi incertae sedis</taxon>
        <taxon>Chytridiomycota</taxon>
        <taxon>Chytridiomycota incertae sedis</taxon>
        <taxon>Neocallimastigomycetes</taxon>
        <taxon>Neocallimastigales</taxon>
        <taxon>Neocallimastigaceae</taxon>
        <taxon>Anaeromyces</taxon>
    </lineage>
</organism>
<dbReference type="InterPro" id="IPR002048">
    <property type="entry name" value="EF_hand_dom"/>
</dbReference>
<protein>
    <recommendedName>
        <fullName evidence="8">EF-hand domain-containing protein</fullName>
    </recommendedName>
</protein>
<dbReference type="GO" id="GO:0006874">
    <property type="term" value="P:intracellular calcium ion homeostasis"/>
    <property type="evidence" value="ECO:0007669"/>
    <property type="project" value="TreeGrafter"/>
</dbReference>
<feature type="transmembrane region" description="Helical" evidence="7">
    <location>
        <begin position="275"/>
        <end position="293"/>
    </location>
</feature>
<dbReference type="InterPro" id="IPR011992">
    <property type="entry name" value="EF-hand-dom_pair"/>
</dbReference>
<evidence type="ECO:0000256" key="1">
    <source>
        <dbReference type="ARBA" id="ARBA00004370"/>
    </source>
</evidence>
<dbReference type="InterPro" id="IPR010920">
    <property type="entry name" value="LSM_dom_sf"/>
</dbReference>
<dbReference type="Pfam" id="PF00924">
    <property type="entry name" value="MS_channel_2nd"/>
    <property type="match status" value="1"/>
</dbReference>
<dbReference type="Pfam" id="PF25886">
    <property type="entry name" value="Msy1"/>
    <property type="match status" value="1"/>
</dbReference>
<dbReference type="InterPro" id="IPR018247">
    <property type="entry name" value="EF_Hand_1_Ca_BS"/>
</dbReference>
<evidence type="ECO:0000256" key="7">
    <source>
        <dbReference type="SAM" id="Phobius"/>
    </source>
</evidence>
<feature type="compositionally biased region" description="Polar residues" evidence="6">
    <location>
        <begin position="21"/>
        <end position="43"/>
    </location>
</feature>
<feature type="transmembrane region" description="Helical" evidence="7">
    <location>
        <begin position="233"/>
        <end position="255"/>
    </location>
</feature>
<keyword evidence="10" id="KW-1185">Reference proteome</keyword>
<comment type="caution">
    <text evidence="9">The sequence shown here is derived from an EMBL/GenBank/DDBJ whole genome shotgun (WGS) entry which is preliminary data.</text>
</comment>
<dbReference type="Gene3D" id="1.10.238.10">
    <property type="entry name" value="EF-hand"/>
    <property type="match status" value="1"/>
</dbReference>
<evidence type="ECO:0000259" key="8">
    <source>
        <dbReference type="PROSITE" id="PS50222"/>
    </source>
</evidence>